<feature type="transmembrane region" description="Helical" evidence="6">
    <location>
        <begin position="20"/>
        <end position="47"/>
    </location>
</feature>
<dbReference type="EMBL" id="BAEE01000056">
    <property type="protein sequence ID" value="GAB10409.1"/>
    <property type="molecule type" value="Genomic_DNA"/>
</dbReference>
<keyword evidence="4 6" id="KW-1133">Transmembrane helix</keyword>
<keyword evidence="5 6" id="KW-0472">Membrane</keyword>
<gene>
    <name evidence="8" type="ORF">GOARA_056_01570</name>
</gene>
<evidence type="ECO:0000256" key="1">
    <source>
        <dbReference type="ARBA" id="ARBA00004651"/>
    </source>
</evidence>
<dbReference type="OrthoDB" id="5245023at2"/>
<evidence type="ECO:0000313" key="8">
    <source>
        <dbReference type="EMBL" id="GAB10409.1"/>
    </source>
</evidence>
<name>G7H3I4_9ACTN</name>
<dbReference type="AlphaFoldDB" id="G7H3I4"/>
<evidence type="ECO:0000313" key="9">
    <source>
        <dbReference type="Proteomes" id="UP000035088"/>
    </source>
</evidence>
<evidence type="ECO:0000256" key="6">
    <source>
        <dbReference type="SAM" id="Phobius"/>
    </source>
</evidence>
<accession>G7H3I4</accession>
<dbReference type="InterPro" id="IPR051791">
    <property type="entry name" value="Pra-immunoreactive"/>
</dbReference>
<dbReference type="RefSeq" id="WP_007322484.1">
    <property type="nucleotide sequence ID" value="NZ_BAEE01000056.1"/>
</dbReference>
<dbReference type="STRING" id="1073574.GOARA_056_01570"/>
<comment type="caution">
    <text evidence="8">The sequence shown here is derived from an EMBL/GenBank/DDBJ whole genome shotgun (WGS) entry which is preliminary data.</text>
</comment>
<evidence type="ECO:0000256" key="5">
    <source>
        <dbReference type="ARBA" id="ARBA00023136"/>
    </source>
</evidence>
<feature type="transmembrane region" description="Helical" evidence="6">
    <location>
        <begin position="101"/>
        <end position="123"/>
    </location>
</feature>
<feature type="domain" description="RDD" evidence="7">
    <location>
        <begin position="13"/>
        <end position="137"/>
    </location>
</feature>
<evidence type="ECO:0000256" key="4">
    <source>
        <dbReference type="ARBA" id="ARBA00022989"/>
    </source>
</evidence>
<dbReference type="Pfam" id="PF06271">
    <property type="entry name" value="RDD"/>
    <property type="match status" value="1"/>
</dbReference>
<evidence type="ECO:0000259" key="7">
    <source>
        <dbReference type="Pfam" id="PF06271"/>
    </source>
</evidence>
<keyword evidence="9" id="KW-1185">Reference proteome</keyword>
<reference evidence="8 9" key="1">
    <citation type="submission" date="2011-11" db="EMBL/GenBank/DDBJ databases">
        <title>Whole genome shotgun sequence of Gordonia araii NBRC 100433.</title>
        <authorList>
            <person name="Yoshida Y."/>
            <person name="Hosoyama A."/>
            <person name="Tsuchikane K."/>
            <person name="Katsumata H."/>
            <person name="Yamazaki S."/>
            <person name="Fujita N."/>
        </authorList>
    </citation>
    <scope>NUCLEOTIDE SEQUENCE [LARGE SCALE GENOMIC DNA]</scope>
    <source>
        <strain evidence="8 9">NBRC 100433</strain>
    </source>
</reference>
<sequence>MSEHRESDADRPAGIVSRGIAALVDTAVVVAILVAVYLGIVLFRLAVQVREFAFPAVHVAFTTTGFIVVAILYLCACWAVSGRTAGSAVMGLRVTGHDGAQISAPVALARAVISVLFAIGLAYSAIDARRRSVADVVLRTRVVYSR</sequence>
<dbReference type="InterPro" id="IPR010432">
    <property type="entry name" value="RDD"/>
</dbReference>
<comment type="subcellular location">
    <subcellularLocation>
        <location evidence="1">Cell membrane</location>
        <topology evidence="1">Multi-pass membrane protein</topology>
    </subcellularLocation>
</comment>
<dbReference type="Proteomes" id="UP000035088">
    <property type="component" value="Unassembled WGS sequence"/>
</dbReference>
<keyword evidence="2" id="KW-1003">Cell membrane</keyword>
<proteinExistence type="predicted"/>
<protein>
    <recommendedName>
        <fullName evidence="7">RDD domain-containing protein</fullName>
    </recommendedName>
</protein>
<keyword evidence="3 6" id="KW-0812">Transmembrane</keyword>
<dbReference type="PANTHER" id="PTHR36115:SF10">
    <property type="entry name" value="RDD DOMAIN-CONTAINING PROTEIN"/>
    <property type="match status" value="1"/>
</dbReference>
<evidence type="ECO:0000256" key="2">
    <source>
        <dbReference type="ARBA" id="ARBA00022475"/>
    </source>
</evidence>
<dbReference type="GO" id="GO:0005886">
    <property type="term" value="C:plasma membrane"/>
    <property type="evidence" value="ECO:0007669"/>
    <property type="project" value="UniProtKB-SubCell"/>
</dbReference>
<organism evidence="8 9">
    <name type="scientific">Gordonia araii NBRC 100433</name>
    <dbReference type="NCBI Taxonomy" id="1073574"/>
    <lineage>
        <taxon>Bacteria</taxon>
        <taxon>Bacillati</taxon>
        <taxon>Actinomycetota</taxon>
        <taxon>Actinomycetes</taxon>
        <taxon>Mycobacteriales</taxon>
        <taxon>Gordoniaceae</taxon>
        <taxon>Gordonia</taxon>
    </lineage>
</organism>
<feature type="transmembrane region" description="Helical" evidence="6">
    <location>
        <begin position="59"/>
        <end position="81"/>
    </location>
</feature>
<dbReference type="PANTHER" id="PTHR36115">
    <property type="entry name" value="PROLINE-RICH ANTIGEN HOMOLOG-RELATED"/>
    <property type="match status" value="1"/>
</dbReference>
<evidence type="ECO:0000256" key="3">
    <source>
        <dbReference type="ARBA" id="ARBA00022692"/>
    </source>
</evidence>